<reference evidence="1 2" key="1">
    <citation type="journal article" date="2021" name="Hortic Res">
        <title>High-quality reference genome and annotation aids understanding of berry development for evergreen blueberry (Vaccinium darrowii).</title>
        <authorList>
            <person name="Yu J."/>
            <person name="Hulse-Kemp A.M."/>
            <person name="Babiker E."/>
            <person name="Staton M."/>
        </authorList>
    </citation>
    <scope>NUCLEOTIDE SEQUENCE [LARGE SCALE GENOMIC DNA]</scope>
    <source>
        <strain evidence="2">cv. NJ 8807/NJ 8810</strain>
        <tissue evidence="1">Young leaf</tissue>
    </source>
</reference>
<dbReference type="EMBL" id="CM037158">
    <property type="protein sequence ID" value="KAH7852729.1"/>
    <property type="molecule type" value="Genomic_DNA"/>
</dbReference>
<name>A0ACB7YIS2_9ERIC</name>
<accession>A0ACB7YIS2</accession>
<sequence>MQAITIFLCAANGYDDTLFSIGKRAFRTPKARSITFRNLACASLWTAKKRANRTIVHKKLSDFRLLNRLNSGLMEISLINVLLNSISSFLYLSSHDNVTHEPALKYYRKAEEILKLLKPVLDAVFDSDVASEELLQKAFADLGDSVIELKELFGNLHPLTSKIYLVLQFETSILKVQASIVEIFKHLKSFAQHLPLELNASSLELCEQNIKQIGVEQTSTIISQAIREQVEGPGPSSESLAKLEDRLSLKSNEELLIEVVALEKFKEYAEQAEENSEAEYFNQMIALVTLMHEGLVAMEQFESSNPIPVPAEFCCPLSLKLMTDPNMDNRIVIANFGVIGLLVDLLHSTDAKIQENAVTAVLHLSINDNNKIAIANVNAIEHLFHVLYTGTPEAKENSAATLFSLSFIGENKVRIGSSGVIKPLVELLGNGTPRGRKYASTAVFSLSTFHENKSRIVQAGAVTYSMDPAGMVDKA</sequence>
<protein>
    <submittedName>
        <fullName evidence="1">Uncharacterized protein</fullName>
    </submittedName>
</protein>
<gene>
    <name evidence="1" type="ORF">Vadar_028443</name>
</gene>
<organism evidence="1 2">
    <name type="scientific">Vaccinium darrowii</name>
    <dbReference type="NCBI Taxonomy" id="229202"/>
    <lineage>
        <taxon>Eukaryota</taxon>
        <taxon>Viridiplantae</taxon>
        <taxon>Streptophyta</taxon>
        <taxon>Embryophyta</taxon>
        <taxon>Tracheophyta</taxon>
        <taxon>Spermatophyta</taxon>
        <taxon>Magnoliopsida</taxon>
        <taxon>eudicotyledons</taxon>
        <taxon>Gunneridae</taxon>
        <taxon>Pentapetalae</taxon>
        <taxon>asterids</taxon>
        <taxon>Ericales</taxon>
        <taxon>Ericaceae</taxon>
        <taxon>Vaccinioideae</taxon>
        <taxon>Vaccinieae</taxon>
        <taxon>Vaccinium</taxon>
    </lineage>
</organism>
<evidence type="ECO:0000313" key="1">
    <source>
        <dbReference type="EMBL" id="KAH7852729.1"/>
    </source>
</evidence>
<proteinExistence type="predicted"/>
<evidence type="ECO:0000313" key="2">
    <source>
        <dbReference type="Proteomes" id="UP000828048"/>
    </source>
</evidence>
<comment type="caution">
    <text evidence="1">The sequence shown here is derived from an EMBL/GenBank/DDBJ whole genome shotgun (WGS) entry which is preliminary data.</text>
</comment>
<keyword evidence="2" id="KW-1185">Reference proteome</keyword>
<dbReference type="Proteomes" id="UP000828048">
    <property type="component" value="Chromosome 8"/>
</dbReference>